<name>X1QP88_9ZZZZ</name>
<dbReference type="AlphaFoldDB" id="X1QP88"/>
<evidence type="ECO:0000313" key="1">
    <source>
        <dbReference type="EMBL" id="GAI45079.1"/>
    </source>
</evidence>
<proteinExistence type="predicted"/>
<organism evidence="1">
    <name type="scientific">marine sediment metagenome</name>
    <dbReference type="NCBI Taxonomy" id="412755"/>
    <lineage>
        <taxon>unclassified sequences</taxon>
        <taxon>metagenomes</taxon>
        <taxon>ecological metagenomes</taxon>
    </lineage>
</organism>
<protein>
    <submittedName>
        <fullName evidence="1">Uncharacterized protein</fullName>
    </submittedName>
</protein>
<dbReference type="EMBL" id="BARV01029480">
    <property type="protein sequence ID" value="GAI45079.1"/>
    <property type="molecule type" value="Genomic_DNA"/>
</dbReference>
<feature type="non-terminal residue" evidence="1">
    <location>
        <position position="50"/>
    </location>
</feature>
<reference evidence="1" key="1">
    <citation type="journal article" date="2014" name="Front. Microbiol.">
        <title>High frequency of phylogenetically diverse reductive dehalogenase-homologous genes in deep subseafloor sedimentary metagenomes.</title>
        <authorList>
            <person name="Kawai M."/>
            <person name="Futagami T."/>
            <person name="Toyoda A."/>
            <person name="Takaki Y."/>
            <person name="Nishi S."/>
            <person name="Hori S."/>
            <person name="Arai W."/>
            <person name="Tsubouchi T."/>
            <person name="Morono Y."/>
            <person name="Uchiyama I."/>
            <person name="Ito T."/>
            <person name="Fujiyama A."/>
            <person name="Inagaki F."/>
            <person name="Takami H."/>
        </authorList>
    </citation>
    <scope>NUCLEOTIDE SEQUENCE</scope>
    <source>
        <strain evidence="1">Expedition CK06-06</strain>
    </source>
</reference>
<sequence>MEQYLAHSPYPPPFYIYILLINEEEVPERKRKKILPAHRRALVGGHFRTQ</sequence>
<comment type="caution">
    <text evidence="1">The sequence shown here is derived from an EMBL/GenBank/DDBJ whole genome shotgun (WGS) entry which is preliminary data.</text>
</comment>
<accession>X1QP88</accession>
<gene>
    <name evidence="1" type="ORF">S06H3_47001</name>
</gene>